<keyword evidence="3 4" id="KW-0788">Thiol protease</keyword>
<organism evidence="6 7">
    <name type="scientific">Parvicella tangerina</name>
    <dbReference type="NCBI Taxonomy" id="2829795"/>
    <lineage>
        <taxon>Bacteria</taxon>
        <taxon>Pseudomonadati</taxon>
        <taxon>Bacteroidota</taxon>
        <taxon>Flavobacteriia</taxon>
        <taxon>Flavobacteriales</taxon>
        <taxon>Parvicellaceae</taxon>
        <taxon>Parvicella</taxon>
    </lineage>
</organism>
<dbReference type="AlphaFoldDB" id="A0A916JN34"/>
<dbReference type="GO" id="GO:0005737">
    <property type="term" value="C:cytoplasm"/>
    <property type="evidence" value="ECO:0007669"/>
    <property type="project" value="TreeGrafter"/>
</dbReference>
<dbReference type="SUPFAM" id="SSF54001">
    <property type="entry name" value="Cysteine proteinases"/>
    <property type="match status" value="1"/>
</dbReference>
<dbReference type="PANTHER" id="PTHR10363:SF2">
    <property type="entry name" value="BLEOMYCIN HYDROLASE"/>
    <property type="match status" value="1"/>
</dbReference>
<evidence type="ECO:0000256" key="3">
    <source>
        <dbReference type="ARBA" id="ARBA00022807"/>
    </source>
</evidence>
<keyword evidence="7" id="KW-1185">Reference proteome</keyword>
<dbReference type="Pfam" id="PF03051">
    <property type="entry name" value="Peptidase_C1_2"/>
    <property type="match status" value="2"/>
</dbReference>
<dbReference type="GO" id="GO:0070005">
    <property type="term" value="F:cysteine-type aminopeptidase activity"/>
    <property type="evidence" value="ECO:0007669"/>
    <property type="project" value="InterPro"/>
</dbReference>
<dbReference type="EMBL" id="OU015584">
    <property type="protein sequence ID" value="CAG5081384.1"/>
    <property type="molecule type" value="Genomic_DNA"/>
</dbReference>
<accession>A0A916JN34</accession>
<dbReference type="PROSITE" id="PS00139">
    <property type="entry name" value="THIOL_PROTEASE_CYS"/>
    <property type="match status" value="1"/>
</dbReference>
<dbReference type="KEGG" id="ptan:CRYO30217_01615"/>
<evidence type="ECO:0000313" key="7">
    <source>
        <dbReference type="Proteomes" id="UP000683507"/>
    </source>
</evidence>
<dbReference type="Proteomes" id="UP000683507">
    <property type="component" value="Chromosome"/>
</dbReference>
<dbReference type="InterPro" id="IPR000169">
    <property type="entry name" value="Pept_cys_AS"/>
</dbReference>
<dbReference type="GO" id="GO:0006508">
    <property type="term" value="P:proteolysis"/>
    <property type="evidence" value="ECO:0007669"/>
    <property type="project" value="UniProtKB-KW"/>
</dbReference>
<gene>
    <name evidence="6" type="ORF">CRYO30217_01615</name>
</gene>
<dbReference type="PIRSF" id="PIRSF005700">
    <property type="entry name" value="PepC"/>
    <property type="match status" value="1"/>
</dbReference>
<dbReference type="Gene3D" id="3.90.70.10">
    <property type="entry name" value="Cysteine proteinases"/>
    <property type="match status" value="1"/>
</dbReference>
<dbReference type="InterPro" id="IPR004134">
    <property type="entry name" value="Peptidase_C1B"/>
</dbReference>
<keyword evidence="1 4" id="KW-0645">Protease</keyword>
<keyword evidence="4" id="KW-0031">Aminopeptidase</keyword>
<feature type="signal peptide" evidence="5">
    <location>
        <begin position="1"/>
        <end position="18"/>
    </location>
</feature>
<dbReference type="PANTHER" id="PTHR10363">
    <property type="entry name" value="BLEOMYCIN HYDROLASE"/>
    <property type="match status" value="1"/>
</dbReference>
<dbReference type="GO" id="GO:0043418">
    <property type="term" value="P:homocysteine catabolic process"/>
    <property type="evidence" value="ECO:0007669"/>
    <property type="project" value="TreeGrafter"/>
</dbReference>
<evidence type="ECO:0000313" key="6">
    <source>
        <dbReference type="EMBL" id="CAG5081384.1"/>
    </source>
</evidence>
<proteinExistence type="inferred from homology"/>
<evidence type="ECO:0000256" key="5">
    <source>
        <dbReference type="SAM" id="SignalP"/>
    </source>
</evidence>
<evidence type="ECO:0000256" key="1">
    <source>
        <dbReference type="ARBA" id="ARBA00022670"/>
    </source>
</evidence>
<keyword evidence="2 4" id="KW-0378">Hydrolase</keyword>
<evidence type="ECO:0000256" key="4">
    <source>
        <dbReference type="PIRNR" id="PIRNR005700"/>
    </source>
</evidence>
<keyword evidence="5" id="KW-0732">Signal</keyword>
<feature type="chain" id="PRO_5037954795" description="Aminopeptidase" evidence="5">
    <location>
        <begin position="19"/>
        <end position="408"/>
    </location>
</feature>
<name>A0A916JN34_9FLAO</name>
<comment type="similarity">
    <text evidence="4">Belongs to the peptidase C1 family.</text>
</comment>
<reference evidence="6" key="1">
    <citation type="submission" date="2021-04" db="EMBL/GenBank/DDBJ databases">
        <authorList>
            <person name="Rodrigo-Torres L."/>
            <person name="Arahal R. D."/>
            <person name="Lucena T."/>
        </authorList>
    </citation>
    <scope>NUCLEOTIDE SEQUENCE</scope>
    <source>
        <strain evidence="6">AS29M-1</strain>
    </source>
</reference>
<dbReference type="RefSeq" id="WP_258541812.1">
    <property type="nucleotide sequence ID" value="NZ_OU015584.1"/>
</dbReference>
<sequence length="408" mass="46799">MKRILLPAILFASFTLSAQDKGVFKASNSKYYNETIMKGVESFEESKEEKPTYKRLFMDHSDKNYPKDIKKYKTVWYQQPISQGNTGTCWCFSTSSFFESEVKRVSGKEADLSEMYTVYWEYVERAKYFVAHRGDMTLGEGSETNAVAKIMNLYGAVPAKAYTGMLEGQAFHNHEQMFEEINNYFASVKAQNAWNESQVVGTVKDILEHYMGPIPSKVTVDGKEMSPREYLKKHLGLQPEEYVNFMSLVQHDYYKKAVYDVPDNWWRSNDYNNVPLDDFMAIIKSAIKNGYSLAIGGDVSEVGFDKDEQVAVVPDFDIPSANINEYARQMRFSNNATTDDHAMHIVGYQEVKGETWFLVKDSGSGSRNGGPESDIFGYYFMHEDYVKLKMMTITLHKDAAKEWLAKMK</sequence>
<dbReference type="InterPro" id="IPR038765">
    <property type="entry name" value="Papain-like_cys_pep_sf"/>
</dbReference>
<dbReference type="GO" id="GO:0009636">
    <property type="term" value="P:response to toxic substance"/>
    <property type="evidence" value="ECO:0007669"/>
    <property type="project" value="TreeGrafter"/>
</dbReference>
<evidence type="ECO:0000256" key="2">
    <source>
        <dbReference type="ARBA" id="ARBA00022801"/>
    </source>
</evidence>
<protein>
    <recommendedName>
        <fullName evidence="4">Aminopeptidase</fullName>
    </recommendedName>
</protein>